<evidence type="ECO:0000256" key="3">
    <source>
        <dbReference type="ARBA" id="ARBA00010441"/>
    </source>
</evidence>
<feature type="transmembrane region" description="Helical" evidence="16">
    <location>
        <begin position="167"/>
        <end position="184"/>
    </location>
</feature>
<accession>A0ABZ2XN39</accession>
<evidence type="ECO:0000256" key="13">
    <source>
        <dbReference type="ARBA" id="ARBA00023264"/>
    </source>
</evidence>
<evidence type="ECO:0000256" key="14">
    <source>
        <dbReference type="ARBA" id="ARBA00032361"/>
    </source>
</evidence>
<dbReference type="EC" id="2.7.8.8" evidence="4"/>
<protein>
    <recommendedName>
        <fullName evidence="5">CDP-diacylglycerol--serine O-phosphatidyltransferase</fullName>
        <ecNumber evidence="4">2.7.8.8</ecNumber>
    </recommendedName>
    <alternativeName>
        <fullName evidence="14">Phosphatidylserine synthase</fullName>
    </alternativeName>
</protein>
<feature type="transmembrane region" description="Helical" evidence="16">
    <location>
        <begin position="105"/>
        <end position="125"/>
    </location>
</feature>
<dbReference type="PANTHER" id="PTHR14269:SF61">
    <property type="entry name" value="CDP-DIACYLGLYCEROL--SERINE O-PHOSPHATIDYLTRANSFERASE"/>
    <property type="match status" value="1"/>
</dbReference>
<comment type="similarity">
    <text evidence="3 15">Belongs to the CDP-alcohol phosphatidyltransferase class-I family.</text>
</comment>
<evidence type="ECO:0000256" key="15">
    <source>
        <dbReference type="RuleBase" id="RU003750"/>
    </source>
</evidence>
<evidence type="ECO:0000256" key="2">
    <source>
        <dbReference type="ARBA" id="ARBA00004127"/>
    </source>
</evidence>
<gene>
    <name evidence="17" type="primary">pssA</name>
    <name evidence="17" type="ORF">QEZ52_10770</name>
</gene>
<feature type="transmembrane region" description="Helical" evidence="16">
    <location>
        <begin position="12"/>
        <end position="35"/>
    </location>
</feature>
<evidence type="ECO:0000313" key="17">
    <source>
        <dbReference type="EMBL" id="WZK87118.1"/>
    </source>
</evidence>
<sequence>MTAPLPPRKKKAVQVFQLLPNMLTIAAICAGLTAIRFGYDGNYEMSVRLILLACILDGLDGRLARMMNSASEIGAELDSLADFLNFGVAPALILHSWALQDYRGGWIAVLSYAICCVLRLARFNVSSRMEMDKPASDYFVGVPSPAGAILVLLPMVVSFALPDVSPLHPIAVGLYICLIGLLMISRIPTYSFKNFSIDHENAKYFLLGGVLLVAALLTYLWTVLSVLTFCYIGLLFWGLVASRRSKKPSP</sequence>
<dbReference type="RefSeq" id="WP_406644347.1">
    <property type="nucleotide sequence ID" value="NZ_CP123584.1"/>
</dbReference>
<dbReference type="InterPro" id="IPR048254">
    <property type="entry name" value="CDP_ALCOHOL_P_TRANSF_CS"/>
</dbReference>
<dbReference type="GO" id="GO:0003882">
    <property type="term" value="F:CDP-diacylglycerol-serine O-phosphatidyltransferase activity"/>
    <property type="evidence" value="ECO:0007669"/>
    <property type="project" value="UniProtKB-EC"/>
</dbReference>
<dbReference type="EMBL" id="CP123584">
    <property type="protein sequence ID" value="WZK87118.1"/>
    <property type="molecule type" value="Genomic_DNA"/>
</dbReference>
<evidence type="ECO:0000256" key="12">
    <source>
        <dbReference type="ARBA" id="ARBA00023209"/>
    </source>
</evidence>
<reference evidence="17 18" key="1">
    <citation type="submission" date="2023-04" db="EMBL/GenBank/DDBJ databases">
        <title>Complete genome sequence of Alisedimentitalea scapharcae.</title>
        <authorList>
            <person name="Rong J.-C."/>
            <person name="Yi M.-L."/>
            <person name="Zhao Q."/>
        </authorList>
    </citation>
    <scope>NUCLEOTIDE SEQUENCE [LARGE SCALE GENOMIC DNA]</scope>
    <source>
        <strain evidence="17 18">KCTC 42119</strain>
    </source>
</reference>
<dbReference type="InterPro" id="IPR004533">
    <property type="entry name" value="CDP-diaglyc--ser_O-PTrfase"/>
</dbReference>
<evidence type="ECO:0000256" key="11">
    <source>
        <dbReference type="ARBA" id="ARBA00023136"/>
    </source>
</evidence>
<evidence type="ECO:0000256" key="1">
    <source>
        <dbReference type="ARBA" id="ARBA00000287"/>
    </source>
</evidence>
<feature type="transmembrane region" description="Helical" evidence="16">
    <location>
        <begin position="226"/>
        <end position="242"/>
    </location>
</feature>
<dbReference type="InterPro" id="IPR000462">
    <property type="entry name" value="CDP-OH_P_trans"/>
</dbReference>
<evidence type="ECO:0000313" key="18">
    <source>
        <dbReference type="Proteomes" id="UP001623232"/>
    </source>
</evidence>
<evidence type="ECO:0000256" key="7">
    <source>
        <dbReference type="ARBA" id="ARBA00022679"/>
    </source>
</evidence>
<evidence type="ECO:0000256" key="9">
    <source>
        <dbReference type="ARBA" id="ARBA00022989"/>
    </source>
</evidence>
<keyword evidence="9 16" id="KW-1133">Transmembrane helix</keyword>
<proteinExistence type="inferred from homology"/>
<keyword evidence="11 16" id="KW-0472">Membrane</keyword>
<evidence type="ECO:0000256" key="4">
    <source>
        <dbReference type="ARBA" id="ARBA00013174"/>
    </source>
</evidence>
<evidence type="ECO:0000256" key="8">
    <source>
        <dbReference type="ARBA" id="ARBA00022692"/>
    </source>
</evidence>
<keyword evidence="13" id="KW-1208">Phospholipid metabolism</keyword>
<comment type="subcellular location">
    <subcellularLocation>
        <location evidence="2">Endomembrane system</location>
        <topology evidence="2">Multi-pass membrane protein</topology>
    </subcellularLocation>
</comment>
<keyword evidence="8 16" id="KW-0812">Transmembrane</keyword>
<keyword evidence="7 15" id="KW-0808">Transferase</keyword>
<evidence type="ECO:0000256" key="5">
    <source>
        <dbReference type="ARBA" id="ARBA00017171"/>
    </source>
</evidence>
<dbReference type="InterPro" id="IPR050324">
    <property type="entry name" value="CDP-alcohol_PTase-I"/>
</dbReference>
<keyword evidence="10" id="KW-0443">Lipid metabolism</keyword>
<keyword evidence="12" id="KW-0594">Phospholipid biosynthesis</keyword>
<dbReference type="InterPro" id="IPR043130">
    <property type="entry name" value="CDP-OH_PTrfase_TM_dom"/>
</dbReference>
<feature type="transmembrane region" description="Helical" evidence="16">
    <location>
        <begin position="137"/>
        <end position="161"/>
    </location>
</feature>
<name>A0ABZ2XN39_9RHOB</name>
<evidence type="ECO:0000256" key="6">
    <source>
        <dbReference type="ARBA" id="ARBA00022516"/>
    </source>
</evidence>
<dbReference type="Proteomes" id="UP001623232">
    <property type="component" value="Chromosome"/>
</dbReference>
<keyword evidence="18" id="KW-1185">Reference proteome</keyword>
<dbReference type="Gene3D" id="1.20.120.1760">
    <property type="match status" value="1"/>
</dbReference>
<dbReference type="PROSITE" id="PS00379">
    <property type="entry name" value="CDP_ALCOHOL_P_TRANSF"/>
    <property type="match status" value="1"/>
</dbReference>
<keyword evidence="6" id="KW-0444">Lipid biosynthesis</keyword>
<evidence type="ECO:0000256" key="10">
    <source>
        <dbReference type="ARBA" id="ARBA00023098"/>
    </source>
</evidence>
<evidence type="ECO:0000256" key="16">
    <source>
        <dbReference type="SAM" id="Phobius"/>
    </source>
</evidence>
<dbReference type="PANTHER" id="PTHR14269">
    <property type="entry name" value="CDP-DIACYLGLYCEROL--GLYCEROL-3-PHOSPHATE 3-PHOSPHATIDYLTRANSFERASE-RELATED"/>
    <property type="match status" value="1"/>
</dbReference>
<dbReference type="Pfam" id="PF01066">
    <property type="entry name" value="CDP-OH_P_transf"/>
    <property type="match status" value="1"/>
</dbReference>
<organism evidence="17 18">
    <name type="scientific">Aliisedimentitalea scapharcae</name>
    <dbReference type="NCBI Taxonomy" id="1524259"/>
    <lineage>
        <taxon>Bacteria</taxon>
        <taxon>Pseudomonadati</taxon>
        <taxon>Pseudomonadota</taxon>
        <taxon>Alphaproteobacteria</taxon>
        <taxon>Rhodobacterales</taxon>
        <taxon>Roseobacteraceae</taxon>
        <taxon>Aliisedimentitalea</taxon>
    </lineage>
</organism>
<dbReference type="NCBIfam" id="TIGR00473">
    <property type="entry name" value="pssA"/>
    <property type="match status" value="1"/>
</dbReference>
<comment type="catalytic activity">
    <reaction evidence="1">
        <text>a CDP-1,2-diacyl-sn-glycerol + L-serine = a 1,2-diacyl-sn-glycero-3-phospho-L-serine + CMP + H(+)</text>
        <dbReference type="Rhea" id="RHEA:16913"/>
        <dbReference type="ChEBI" id="CHEBI:15378"/>
        <dbReference type="ChEBI" id="CHEBI:33384"/>
        <dbReference type="ChEBI" id="CHEBI:57262"/>
        <dbReference type="ChEBI" id="CHEBI:58332"/>
        <dbReference type="ChEBI" id="CHEBI:60377"/>
        <dbReference type="EC" id="2.7.8.8"/>
    </reaction>
</comment>